<sequence>MATHAIGLVTITFLFVTQLCRGMSGPYYCNAVSHISDQDPLVTTINNVRQCLITTTVADGVLNSCQQAFSDTIVVYGGATCSSTQNCYVVLSQLWEVILNKCGYGHGAYIEAPGFGSMRYELYKFY</sequence>
<proteinExistence type="predicted"/>
<comment type="caution">
    <text evidence="1">The sequence shown here is derived from an EMBL/GenBank/DDBJ whole genome shotgun (WGS) entry which is preliminary data.</text>
</comment>
<evidence type="ECO:0000313" key="1">
    <source>
        <dbReference type="EMBL" id="KAJ7560546.1"/>
    </source>
</evidence>
<gene>
    <name evidence="1" type="ORF">O6H91_04G134600</name>
</gene>
<reference evidence="2" key="1">
    <citation type="journal article" date="2024" name="Proc. Natl. Acad. Sci. U.S.A.">
        <title>Extraordinary preservation of gene collinearity over three hundred million years revealed in homosporous lycophytes.</title>
        <authorList>
            <person name="Li C."/>
            <person name="Wickell D."/>
            <person name="Kuo L.Y."/>
            <person name="Chen X."/>
            <person name="Nie B."/>
            <person name="Liao X."/>
            <person name="Peng D."/>
            <person name="Ji J."/>
            <person name="Jenkins J."/>
            <person name="Williams M."/>
            <person name="Shu S."/>
            <person name="Plott C."/>
            <person name="Barry K."/>
            <person name="Rajasekar S."/>
            <person name="Grimwood J."/>
            <person name="Han X."/>
            <person name="Sun S."/>
            <person name="Hou Z."/>
            <person name="He W."/>
            <person name="Dai G."/>
            <person name="Sun C."/>
            <person name="Schmutz J."/>
            <person name="Leebens-Mack J.H."/>
            <person name="Li F.W."/>
            <person name="Wang L."/>
        </authorList>
    </citation>
    <scope>NUCLEOTIDE SEQUENCE [LARGE SCALE GENOMIC DNA]</scope>
    <source>
        <strain evidence="2">cv. PW_Plant_1</strain>
    </source>
</reference>
<dbReference type="Proteomes" id="UP001162992">
    <property type="component" value="Chromosome 4"/>
</dbReference>
<dbReference type="EMBL" id="CM055095">
    <property type="protein sequence ID" value="KAJ7560546.1"/>
    <property type="molecule type" value="Genomic_DNA"/>
</dbReference>
<protein>
    <submittedName>
        <fullName evidence="1">Uncharacterized protein</fullName>
    </submittedName>
</protein>
<evidence type="ECO:0000313" key="2">
    <source>
        <dbReference type="Proteomes" id="UP001162992"/>
    </source>
</evidence>
<accession>A0ACC2E220</accession>
<keyword evidence="2" id="KW-1185">Reference proteome</keyword>
<name>A0ACC2E220_DIPCM</name>
<organism evidence="1 2">
    <name type="scientific">Diphasiastrum complanatum</name>
    <name type="common">Issler's clubmoss</name>
    <name type="synonym">Lycopodium complanatum</name>
    <dbReference type="NCBI Taxonomy" id="34168"/>
    <lineage>
        <taxon>Eukaryota</taxon>
        <taxon>Viridiplantae</taxon>
        <taxon>Streptophyta</taxon>
        <taxon>Embryophyta</taxon>
        <taxon>Tracheophyta</taxon>
        <taxon>Lycopodiopsida</taxon>
        <taxon>Lycopodiales</taxon>
        <taxon>Lycopodiaceae</taxon>
        <taxon>Lycopodioideae</taxon>
        <taxon>Diphasiastrum</taxon>
    </lineage>
</organism>